<dbReference type="AlphaFoldDB" id="A0AA89BGU0"/>
<dbReference type="GO" id="GO:0006355">
    <property type="term" value="P:regulation of DNA-templated transcription"/>
    <property type="evidence" value="ECO:0007669"/>
    <property type="project" value="InterPro"/>
</dbReference>
<dbReference type="PROSITE" id="PS51005">
    <property type="entry name" value="NAC"/>
    <property type="match status" value="1"/>
</dbReference>
<evidence type="ECO:0000256" key="5">
    <source>
        <dbReference type="SAM" id="MobiDB-lite"/>
    </source>
</evidence>
<dbReference type="PANTHER" id="PTHR31719:SF179">
    <property type="entry name" value="OS08G0148400 PROTEIN"/>
    <property type="match status" value="1"/>
</dbReference>
<dbReference type="PANTHER" id="PTHR31719">
    <property type="entry name" value="NAC TRANSCRIPTION FACTOR 56"/>
    <property type="match status" value="1"/>
</dbReference>
<dbReference type="Pfam" id="PF02365">
    <property type="entry name" value="NAM"/>
    <property type="match status" value="1"/>
</dbReference>
<dbReference type="InterPro" id="IPR036093">
    <property type="entry name" value="NAC_dom_sf"/>
</dbReference>
<proteinExistence type="predicted"/>
<dbReference type="SUPFAM" id="SSF101941">
    <property type="entry name" value="NAC domain"/>
    <property type="match status" value="1"/>
</dbReference>
<evidence type="ECO:0000256" key="3">
    <source>
        <dbReference type="ARBA" id="ARBA00023163"/>
    </source>
</evidence>
<dbReference type="GO" id="GO:0003677">
    <property type="term" value="F:DNA binding"/>
    <property type="evidence" value="ECO:0007669"/>
    <property type="project" value="UniProtKB-KW"/>
</dbReference>
<dbReference type="Gene3D" id="2.170.150.80">
    <property type="entry name" value="NAC domain"/>
    <property type="match status" value="1"/>
</dbReference>
<feature type="region of interest" description="Disordered" evidence="5">
    <location>
        <begin position="1"/>
        <end position="37"/>
    </location>
</feature>
<accession>A0AA89BGU0</accession>
<evidence type="ECO:0000313" key="7">
    <source>
        <dbReference type="EMBL" id="KAK3041835.1"/>
    </source>
</evidence>
<evidence type="ECO:0000256" key="4">
    <source>
        <dbReference type="ARBA" id="ARBA00023242"/>
    </source>
</evidence>
<comment type="caution">
    <text evidence="7">The sequence shown here is derived from an EMBL/GenBank/DDBJ whole genome shotgun (WGS) entry which is preliminary data.</text>
</comment>
<sequence length="250" mass="28037">MAVSGKVTCSTSSHGEDKVKQENPIATSSVHGGRTNGGREYPPGYHFVPTDFELICYLLTKIVGHELPSNTIEHNADLYEHDPEELPAIRAYCHGRKNEAYFFTHTKPSLTLKGGYWKACCEDAEIFDSTKRNIVGFKKTLVFYRGKAPEGEQTPWLLHEYRVDPQTITAWLLQNYGADPNVVTADHAVSDRVSIEIERCVVCKIHKLGTGQKFHERGYDARPHGLSVQGFLHERSRMGGAFIKSSFAQP</sequence>
<keyword evidence="4" id="KW-0539">Nucleus</keyword>
<evidence type="ECO:0000256" key="1">
    <source>
        <dbReference type="ARBA" id="ARBA00023015"/>
    </source>
</evidence>
<keyword evidence="1" id="KW-0805">Transcription regulation</keyword>
<evidence type="ECO:0000259" key="6">
    <source>
        <dbReference type="PROSITE" id="PS51005"/>
    </source>
</evidence>
<dbReference type="InterPro" id="IPR003441">
    <property type="entry name" value="NAC-dom"/>
</dbReference>
<keyword evidence="3" id="KW-0804">Transcription</keyword>
<dbReference type="EMBL" id="JAVXUP010000028">
    <property type="protein sequence ID" value="KAK3041835.1"/>
    <property type="molecule type" value="Genomic_DNA"/>
</dbReference>
<dbReference type="Proteomes" id="UP001188597">
    <property type="component" value="Unassembled WGS sequence"/>
</dbReference>
<protein>
    <recommendedName>
        <fullName evidence="6">NAC domain-containing protein</fullName>
    </recommendedName>
</protein>
<evidence type="ECO:0000313" key="8">
    <source>
        <dbReference type="Proteomes" id="UP001188597"/>
    </source>
</evidence>
<organism evidence="7 8">
    <name type="scientific">Escallonia herrerae</name>
    <dbReference type="NCBI Taxonomy" id="1293975"/>
    <lineage>
        <taxon>Eukaryota</taxon>
        <taxon>Viridiplantae</taxon>
        <taxon>Streptophyta</taxon>
        <taxon>Embryophyta</taxon>
        <taxon>Tracheophyta</taxon>
        <taxon>Spermatophyta</taxon>
        <taxon>Magnoliopsida</taxon>
        <taxon>eudicotyledons</taxon>
        <taxon>Gunneridae</taxon>
        <taxon>Pentapetalae</taxon>
        <taxon>asterids</taxon>
        <taxon>campanulids</taxon>
        <taxon>Escalloniales</taxon>
        <taxon>Escalloniaceae</taxon>
        <taxon>Escallonia</taxon>
    </lineage>
</organism>
<reference evidence="7" key="1">
    <citation type="submission" date="2022-12" db="EMBL/GenBank/DDBJ databases">
        <title>Draft genome assemblies for two species of Escallonia (Escalloniales).</title>
        <authorList>
            <person name="Chanderbali A."/>
            <person name="Dervinis C."/>
            <person name="Anghel I."/>
            <person name="Soltis D."/>
            <person name="Soltis P."/>
            <person name="Zapata F."/>
        </authorList>
    </citation>
    <scope>NUCLEOTIDE SEQUENCE</scope>
    <source>
        <strain evidence="7">UCBG64.0493</strain>
        <tissue evidence="7">Leaf</tissue>
    </source>
</reference>
<keyword evidence="2" id="KW-0238">DNA-binding</keyword>
<evidence type="ECO:0000256" key="2">
    <source>
        <dbReference type="ARBA" id="ARBA00023125"/>
    </source>
</evidence>
<name>A0AA89BGU0_9ASTE</name>
<gene>
    <name evidence="7" type="ORF">RJ639_000351</name>
</gene>
<feature type="domain" description="NAC" evidence="6">
    <location>
        <begin position="41"/>
        <end position="208"/>
    </location>
</feature>
<keyword evidence="8" id="KW-1185">Reference proteome</keyword>